<keyword evidence="1" id="KW-0472">Membrane</keyword>
<protein>
    <submittedName>
        <fullName evidence="2">Uncharacterized protein</fullName>
    </submittedName>
</protein>
<keyword evidence="1" id="KW-1133">Transmembrane helix</keyword>
<accession>A0A6A4Q6K0</accession>
<evidence type="ECO:0000313" key="2">
    <source>
        <dbReference type="EMBL" id="KAE9609054.1"/>
    </source>
</evidence>
<dbReference type="EMBL" id="WOCE01000008">
    <property type="protein sequence ID" value="KAE9609054.1"/>
    <property type="molecule type" value="Genomic_DNA"/>
</dbReference>
<comment type="caution">
    <text evidence="2">The sequence shown here is derived from an EMBL/GenBank/DDBJ whole genome shotgun (WGS) entry which is preliminary data.</text>
</comment>
<sequence>MQKHRTVPLGTLRRFIAATMCSISIMSLFLIHVHVSPSPTHHKFNDKIPAVCIILFFTYKISSFHCF</sequence>
<evidence type="ECO:0000313" key="3">
    <source>
        <dbReference type="Proteomes" id="UP000447434"/>
    </source>
</evidence>
<feature type="transmembrane region" description="Helical" evidence="1">
    <location>
        <begin position="12"/>
        <end position="35"/>
    </location>
</feature>
<proteinExistence type="predicted"/>
<dbReference type="Proteomes" id="UP000447434">
    <property type="component" value="Chromosome 8"/>
</dbReference>
<gene>
    <name evidence="2" type="ORF">Lalb_Chr08g0242181</name>
</gene>
<evidence type="ECO:0000256" key="1">
    <source>
        <dbReference type="SAM" id="Phobius"/>
    </source>
</evidence>
<organism evidence="2 3">
    <name type="scientific">Lupinus albus</name>
    <name type="common">White lupine</name>
    <name type="synonym">Lupinus termis</name>
    <dbReference type="NCBI Taxonomy" id="3870"/>
    <lineage>
        <taxon>Eukaryota</taxon>
        <taxon>Viridiplantae</taxon>
        <taxon>Streptophyta</taxon>
        <taxon>Embryophyta</taxon>
        <taxon>Tracheophyta</taxon>
        <taxon>Spermatophyta</taxon>
        <taxon>Magnoliopsida</taxon>
        <taxon>eudicotyledons</taxon>
        <taxon>Gunneridae</taxon>
        <taxon>Pentapetalae</taxon>
        <taxon>rosids</taxon>
        <taxon>fabids</taxon>
        <taxon>Fabales</taxon>
        <taxon>Fabaceae</taxon>
        <taxon>Papilionoideae</taxon>
        <taxon>50 kb inversion clade</taxon>
        <taxon>genistoids sensu lato</taxon>
        <taxon>core genistoids</taxon>
        <taxon>Genisteae</taxon>
        <taxon>Lupinus</taxon>
    </lineage>
</organism>
<keyword evidence="3" id="KW-1185">Reference proteome</keyword>
<reference evidence="3" key="1">
    <citation type="journal article" date="2020" name="Nat. Commun.">
        <title>Genome sequence of the cluster root forming white lupin.</title>
        <authorList>
            <person name="Hufnagel B."/>
            <person name="Marques A."/>
            <person name="Soriano A."/>
            <person name="Marques L."/>
            <person name="Divol F."/>
            <person name="Doumas P."/>
            <person name="Sallet E."/>
            <person name="Mancinotti D."/>
            <person name="Carrere S."/>
            <person name="Marande W."/>
            <person name="Arribat S."/>
            <person name="Keller J."/>
            <person name="Huneau C."/>
            <person name="Blein T."/>
            <person name="Aime D."/>
            <person name="Laguerre M."/>
            <person name="Taylor J."/>
            <person name="Schubert V."/>
            <person name="Nelson M."/>
            <person name="Geu-Flores F."/>
            <person name="Crespi M."/>
            <person name="Gallardo-Guerrero K."/>
            <person name="Delaux P.-M."/>
            <person name="Salse J."/>
            <person name="Berges H."/>
            <person name="Guyot R."/>
            <person name="Gouzy J."/>
            <person name="Peret B."/>
        </authorList>
    </citation>
    <scope>NUCLEOTIDE SEQUENCE [LARGE SCALE GENOMIC DNA]</scope>
    <source>
        <strain evidence="3">cv. Amiga</strain>
    </source>
</reference>
<dbReference type="AlphaFoldDB" id="A0A6A4Q6K0"/>
<keyword evidence="1" id="KW-0812">Transmembrane</keyword>
<name>A0A6A4Q6K0_LUPAL</name>